<feature type="domain" description="Aminotransferase class I/classII large" evidence="2">
    <location>
        <begin position="24"/>
        <end position="347"/>
    </location>
</feature>
<accession>A0A4P6UU80</accession>
<dbReference type="InterPro" id="IPR015421">
    <property type="entry name" value="PyrdxlP-dep_Trfase_major"/>
</dbReference>
<gene>
    <name evidence="3" type="ORF">DKZ56_07505</name>
</gene>
<dbReference type="GO" id="GO:0030170">
    <property type="term" value="F:pyridoxal phosphate binding"/>
    <property type="evidence" value="ECO:0007669"/>
    <property type="project" value="InterPro"/>
</dbReference>
<evidence type="ECO:0000259" key="2">
    <source>
        <dbReference type="Pfam" id="PF00155"/>
    </source>
</evidence>
<dbReference type="GO" id="GO:0008483">
    <property type="term" value="F:transaminase activity"/>
    <property type="evidence" value="ECO:0007669"/>
    <property type="project" value="UniProtKB-KW"/>
</dbReference>
<dbReference type="InterPro" id="IPR004838">
    <property type="entry name" value="NHTrfase_class1_PyrdxlP-BS"/>
</dbReference>
<keyword evidence="1 3" id="KW-0808">Transferase</keyword>
<proteinExistence type="inferred from homology"/>
<dbReference type="EC" id="2.6.1.-" evidence="1"/>
<dbReference type="Pfam" id="PF00155">
    <property type="entry name" value="Aminotran_1_2"/>
    <property type="match status" value="1"/>
</dbReference>
<sequence>MQYPSHGANYQTLYERFQIPMPEKVYDLSENVNAFGFPAAIKEKWHQLLRHIMTYPHPEAEPLRTLLAQKHHVKRENLLIGNGAAELLTFFAGRFTNQKVIIVHPTFSEYKTTLEAQKAKLVELAVENITAYQLPIEQIKKQMKDAACLYLCNPNNPTGSLIPKKTIEELLIFGKALGCEILVDEAFMDWTDETQSAIPLIEWYPNLTVLRSMTKMYGIAGIRLGYFIGRKELVEELNDKLPHWHVNALAIEVGKWCLEDEAFRHESIAKHAEIKARLEHYLLEKQCIITNSATNFLCFQLKEPEKTQDFYFDCLRKGVVLRHTENFYGMDGKWLRIGIKKAEAMEKFQQIMDEWYGQ</sequence>
<dbReference type="InterPro" id="IPR004839">
    <property type="entry name" value="Aminotransferase_I/II_large"/>
</dbReference>
<reference evidence="3 4" key="1">
    <citation type="submission" date="2019-02" db="EMBL/GenBank/DDBJ databases">
        <title>Ureibacillus thermophilus.</title>
        <authorList>
            <person name="Sunny J.S."/>
            <person name="Natarajan A."/>
            <person name="Saleena L.M."/>
        </authorList>
    </citation>
    <scope>NUCLEOTIDE SEQUENCE [LARGE SCALE GENOMIC DNA]</scope>
    <source>
        <strain evidence="3 4">LM102</strain>
    </source>
</reference>
<dbReference type="PANTHER" id="PTHR42885">
    <property type="entry name" value="HISTIDINOL-PHOSPHATE AMINOTRANSFERASE-RELATED"/>
    <property type="match status" value="1"/>
</dbReference>
<dbReference type="CDD" id="cd00609">
    <property type="entry name" value="AAT_like"/>
    <property type="match status" value="1"/>
</dbReference>
<dbReference type="Proteomes" id="UP000291151">
    <property type="component" value="Chromosome"/>
</dbReference>
<dbReference type="AlphaFoldDB" id="A0A4P6UU80"/>
<name>A0A4P6UU80_9BACL</name>
<evidence type="ECO:0000313" key="3">
    <source>
        <dbReference type="EMBL" id="QBK25721.1"/>
    </source>
</evidence>
<dbReference type="EMBL" id="CP036528">
    <property type="protein sequence ID" value="QBK25721.1"/>
    <property type="molecule type" value="Genomic_DNA"/>
</dbReference>
<dbReference type="RefSeq" id="WP_208649416.1">
    <property type="nucleotide sequence ID" value="NZ_CP036528.1"/>
</dbReference>
<dbReference type="InterPro" id="IPR015424">
    <property type="entry name" value="PyrdxlP-dep_Trfase"/>
</dbReference>
<evidence type="ECO:0000313" key="4">
    <source>
        <dbReference type="Proteomes" id="UP000291151"/>
    </source>
</evidence>
<dbReference type="KEGG" id="uth:DKZ56_07505"/>
<comment type="cofactor">
    <cofactor evidence="1">
        <name>pyridoxal 5'-phosphate</name>
        <dbReference type="ChEBI" id="CHEBI:597326"/>
    </cofactor>
</comment>
<evidence type="ECO:0000256" key="1">
    <source>
        <dbReference type="RuleBase" id="RU000481"/>
    </source>
</evidence>
<dbReference type="Gene3D" id="3.40.640.10">
    <property type="entry name" value="Type I PLP-dependent aspartate aminotransferase-like (Major domain)"/>
    <property type="match status" value="1"/>
</dbReference>
<comment type="similarity">
    <text evidence="1">Belongs to the class-I pyridoxal-phosphate-dependent aminotransferase family.</text>
</comment>
<dbReference type="InterPro" id="IPR015422">
    <property type="entry name" value="PyrdxlP-dep_Trfase_small"/>
</dbReference>
<keyword evidence="4" id="KW-1185">Reference proteome</keyword>
<keyword evidence="1 3" id="KW-0032">Aminotransferase</keyword>
<protein>
    <recommendedName>
        <fullName evidence="1">Aminotransferase</fullName>
        <ecNumber evidence="1">2.6.1.-</ecNumber>
    </recommendedName>
</protein>
<organism evidence="3 4">
    <name type="scientific">Ureibacillus thermophilus</name>
    <dbReference type="NCBI Taxonomy" id="367743"/>
    <lineage>
        <taxon>Bacteria</taxon>
        <taxon>Bacillati</taxon>
        <taxon>Bacillota</taxon>
        <taxon>Bacilli</taxon>
        <taxon>Bacillales</taxon>
        <taxon>Caryophanaceae</taxon>
        <taxon>Ureibacillus</taxon>
    </lineage>
</organism>
<dbReference type="Gene3D" id="3.90.1150.10">
    <property type="entry name" value="Aspartate Aminotransferase, domain 1"/>
    <property type="match status" value="1"/>
</dbReference>
<dbReference type="SUPFAM" id="SSF53383">
    <property type="entry name" value="PLP-dependent transferases"/>
    <property type="match status" value="1"/>
</dbReference>
<dbReference type="PROSITE" id="PS00105">
    <property type="entry name" value="AA_TRANSFER_CLASS_1"/>
    <property type="match status" value="1"/>
</dbReference>